<feature type="domain" description="Carrier" evidence="4">
    <location>
        <begin position="512"/>
        <end position="587"/>
    </location>
</feature>
<dbReference type="InterPro" id="IPR001031">
    <property type="entry name" value="Thioesterase"/>
</dbReference>
<dbReference type="SMART" id="SM00823">
    <property type="entry name" value="PKS_PP"/>
    <property type="match status" value="5"/>
</dbReference>
<dbReference type="Pfam" id="PF00550">
    <property type="entry name" value="PP-binding"/>
    <property type="match status" value="5"/>
</dbReference>
<dbReference type="Gene3D" id="3.40.50.12780">
    <property type="entry name" value="N-terminal domain of ligase-like"/>
    <property type="match status" value="4"/>
</dbReference>
<dbReference type="PROSITE" id="PS50075">
    <property type="entry name" value="CARRIER"/>
    <property type="match status" value="5"/>
</dbReference>
<dbReference type="CDD" id="cd19531">
    <property type="entry name" value="LCL_NRPS-like"/>
    <property type="match status" value="4"/>
</dbReference>
<keyword evidence="6" id="KW-1185">Reference proteome</keyword>
<feature type="domain" description="Carrier" evidence="4">
    <location>
        <begin position="2640"/>
        <end position="2715"/>
    </location>
</feature>
<dbReference type="Gene3D" id="3.30.559.10">
    <property type="entry name" value="Chloramphenicol acetyltransferase-like domain"/>
    <property type="match status" value="4"/>
</dbReference>
<keyword evidence="3" id="KW-0597">Phosphoprotein</keyword>
<dbReference type="InterPro" id="IPR006162">
    <property type="entry name" value="Ppantetheine_attach_site"/>
</dbReference>
<dbReference type="CDD" id="cd05930">
    <property type="entry name" value="A_NRPS"/>
    <property type="match status" value="5"/>
</dbReference>
<dbReference type="InterPro" id="IPR000873">
    <property type="entry name" value="AMP-dep_synth/lig_dom"/>
</dbReference>
<feature type="domain" description="Carrier" evidence="4">
    <location>
        <begin position="3697"/>
        <end position="3772"/>
    </location>
</feature>
<comment type="cofactor">
    <cofactor evidence="1">
        <name>pantetheine 4'-phosphate</name>
        <dbReference type="ChEBI" id="CHEBI:47942"/>
    </cofactor>
</comment>
<dbReference type="Pfam" id="PF00501">
    <property type="entry name" value="AMP-binding"/>
    <property type="match status" value="5"/>
</dbReference>
<evidence type="ECO:0000256" key="1">
    <source>
        <dbReference type="ARBA" id="ARBA00001957"/>
    </source>
</evidence>
<reference evidence="5 6" key="1">
    <citation type="submission" date="2021-02" db="EMBL/GenBank/DDBJ databases">
        <title>De Novo genome assembly of isolated myxobacteria.</title>
        <authorList>
            <person name="Stevens D.C."/>
        </authorList>
    </citation>
    <scope>NUCLEOTIDE SEQUENCE [LARGE SCALE GENOMIC DNA]</scope>
    <source>
        <strain evidence="6">SCPEA02</strain>
    </source>
</reference>
<dbReference type="NCBIfam" id="TIGR01733">
    <property type="entry name" value="AA-adenyl-dom"/>
    <property type="match status" value="5"/>
</dbReference>
<evidence type="ECO:0000256" key="3">
    <source>
        <dbReference type="ARBA" id="ARBA00022553"/>
    </source>
</evidence>
<dbReference type="Gene3D" id="3.40.50.980">
    <property type="match status" value="2"/>
</dbReference>
<dbReference type="Pfam" id="PF13193">
    <property type="entry name" value="AMP-binding_C"/>
    <property type="match status" value="5"/>
</dbReference>
<dbReference type="InterPro" id="IPR001242">
    <property type="entry name" value="Condensation_dom"/>
</dbReference>
<dbReference type="InterPro" id="IPR025110">
    <property type="entry name" value="AMP-bd_C"/>
</dbReference>
<organism evidence="5 6">
    <name type="scientific">Pyxidicoccus parkwayensis</name>
    <dbReference type="NCBI Taxonomy" id="2813578"/>
    <lineage>
        <taxon>Bacteria</taxon>
        <taxon>Pseudomonadati</taxon>
        <taxon>Myxococcota</taxon>
        <taxon>Myxococcia</taxon>
        <taxon>Myxococcales</taxon>
        <taxon>Cystobacterineae</taxon>
        <taxon>Myxococcaceae</taxon>
        <taxon>Pyxidicoccus</taxon>
    </lineage>
</organism>
<dbReference type="SUPFAM" id="SSF47336">
    <property type="entry name" value="ACP-like"/>
    <property type="match status" value="5"/>
</dbReference>
<dbReference type="InterPro" id="IPR010071">
    <property type="entry name" value="AA_adenyl_dom"/>
</dbReference>
<dbReference type="Gene3D" id="3.30.559.30">
    <property type="entry name" value="Nonribosomal peptide synthetase, condensation domain"/>
    <property type="match status" value="4"/>
</dbReference>
<dbReference type="InterPro" id="IPR020845">
    <property type="entry name" value="AMP-binding_CS"/>
</dbReference>
<dbReference type="EMBL" id="CP071090">
    <property type="protein sequence ID" value="QSQ19553.1"/>
    <property type="molecule type" value="Genomic_DNA"/>
</dbReference>
<protein>
    <submittedName>
        <fullName evidence="5">Amino acid adenylation domain-containing protein</fullName>
    </submittedName>
</protein>
<feature type="domain" description="Carrier" evidence="4">
    <location>
        <begin position="4769"/>
        <end position="4844"/>
    </location>
</feature>
<keyword evidence="2" id="KW-0596">Phosphopantetheine</keyword>
<feature type="domain" description="Carrier" evidence="4">
    <location>
        <begin position="1564"/>
        <end position="1639"/>
    </location>
</feature>
<dbReference type="Pfam" id="PF00668">
    <property type="entry name" value="Condensation"/>
    <property type="match status" value="4"/>
</dbReference>
<dbReference type="Pfam" id="PF00975">
    <property type="entry name" value="Thioesterase"/>
    <property type="match status" value="1"/>
</dbReference>
<dbReference type="Gene3D" id="2.30.38.10">
    <property type="entry name" value="Luciferase, Domain 3"/>
    <property type="match status" value="1"/>
</dbReference>
<dbReference type="Gene3D" id="3.30.300.30">
    <property type="match status" value="5"/>
</dbReference>
<name>A0ABX7NTT6_9BACT</name>
<dbReference type="NCBIfam" id="NF003417">
    <property type="entry name" value="PRK04813.1"/>
    <property type="match status" value="5"/>
</dbReference>
<dbReference type="PANTHER" id="PTHR45527:SF1">
    <property type="entry name" value="FATTY ACID SYNTHASE"/>
    <property type="match status" value="1"/>
</dbReference>
<dbReference type="InterPro" id="IPR029058">
    <property type="entry name" value="AB_hydrolase_fold"/>
</dbReference>
<dbReference type="InterPro" id="IPR020806">
    <property type="entry name" value="PKS_PP-bd"/>
</dbReference>
<dbReference type="Proteomes" id="UP000662747">
    <property type="component" value="Chromosome"/>
</dbReference>
<dbReference type="PROSITE" id="PS00012">
    <property type="entry name" value="PHOSPHOPANTETHEINE"/>
    <property type="match status" value="5"/>
</dbReference>
<dbReference type="InterPro" id="IPR023213">
    <property type="entry name" value="CAT-like_dom_sf"/>
</dbReference>
<dbReference type="Gene3D" id="3.40.50.1820">
    <property type="entry name" value="alpha/beta hydrolase"/>
    <property type="match status" value="1"/>
</dbReference>
<accession>A0ABX7NTT6</accession>
<dbReference type="Gene3D" id="1.10.1200.10">
    <property type="entry name" value="ACP-like"/>
    <property type="match status" value="5"/>
</dbReference>
<proteinExistence type="predicted"/>
<evidence type="ECO:0000256" key="2">
    <source>
        <dbReference type="ARBA" id="ARBA00022450"/>
    </source>
</evidence>
<evidence type="ECO:0000313" key="5">
    <source>
        <dbReference type="EMBL" id="QSQ19553.1"/>
    </source>
</evidence>
<sequence length="5117" mass="553011">MREFNATERAFDSEATVGSLLRATFARTPEAVALVTPDVTLTFAQLGERAARLASHLAALGARPESVVGVCLERSAECVVSLLAIHLSGAACLPLEPSHPPARRASLLRQSGAVLVVSRPALFEGAEVGVPLVQPEAADAPGAAMAPPLAARAESLAYLLYTSGSTGEPKGVELTQRNVVHCFAAFDDFYATRPGHTWAASGSLSFDIHLEELLFSLTRGARVVLRPVGPLGLGRDIARHGISHIVITPSSLAAAFEEPGAPEALRKLSVLVAGGEVLPDSLVQQLAFTSTRLVNTYGPTETSINVAAELTLASRPVRLGKPLDRCQLYVLDDSLQPLPVGVPGEVFIGGTCLGRGYRGRADLTAERFIPDAFSGVPGARLYRTGDRARWNEDGSLSFLGRTDFQLKVRGVRVELEEIEAALLRVSGVRQAAVVARRGLRDTELVAYLVLDGATQTRSVRDSLATVLPEALVPSRLIALDSLPTNTHGKVDRQALAAIPVEDSSSEESVHSPPRGPVEELLAQLFCQVLGLEKVSRDADFFALGGHSLSATRLVARVRQAFGVELPLAALFASPTVLGLARALTEHQQTRAPALPAPMPRPPGTAAVPSLSQERMWFLQQLQPDSAAYLIPEALELSGALDVAALESSLRLLLERHVSLRSYFPPSEGRPLLAFHEVPRRVLVVEDLLAMAEDEDALQSMLSRRLLAETSRPFSLERGPLYRFHLFRLAAGHHVLLLVLHHLVVDGLGMDVLLRELAQAYASFREQRTPTLPAPLVDYVDVAAWQRTEPVREREDIHVGYWKERLAGAPALLALPTDRPRPSVLSDRGAFSRRLRVPPALWQALNALCRRHQVTPFMALYAAFAGLLQRYSGQDELCVGTPVAGRSHPVTDDVVGLFINTLVLRTRVDPRAPFSALLAQVRATALEAFAHQEAPFERVVEALHVERSLSHAPLFQVMFDLNRVETSLATALPGLTVRSRFVDNGTSQLDLALTASEDSEGLELFFQYRTDLFDRATVERMLVHYVRFLEHALEAPDQSTGALSLLSPEEHRRVVREFNATERTFDSEATVGSLLRATFARTPEAVALVTPDVTLTFAQLGERAARLASHLAALGARPESVVGVCLERSAECVVSLLAIHLSGAACLPLEPSHPPARRASLLRQSGAVLVVSRPALFEGAEVGVPLVQPEAADAPGAAMAPPLAARAESLAYLLYTSGSTGEPKGVELTQRNVVHCFAAFDDFYATRPGHTWAASGSLSFDIHLEELLFSLTRGARVILRPVGPLGLGRDIARHGISHIVITPSSLAAAFEEPGAPEALRKLSVLVAGGEVLPDSLVQQLAFTSTRLVNTYGPTETSINVAAELTLASRPVRLGKPLDRCQLYVLDDSLQPLPVGVPGEVFIGGTCLGRGYRGRADLTAERFIPDAFSGVPGARLYRTGDRARWNEDGSLSFLGRTDFQLKVRGVRVELEEIEAALLRVSGVRQAAVVARRGLRDTELLAYLVLDGAAQTRSVRDSLATVLPEALVPSRLIALDSLPTNTHGKVDRQALAAIPVEDSAEESVYSPPRGPVEELLAQLFCQVLGLEKVSRDADFFALGGHSLSATRLVARVRQAFGVELPLAALFASPSVLGLARVLDEHRHASAPPLPAPTPRPEGAPSVASFAQERLWFLHQLQPGLRAYHVPEAVELRGDLDVSVLESSLRLLLERHPVLRTTLVAHEGRPVPRLNPLPGRVLHVEELSASGNSVPWPRLLEESTRPFSLEQGPLYRFHLFRLAPGHHVLLLVLHHVLVDGLSMDVLLRELASIYTALTAHRAPALPPVPLDYADVAAWQRTASVRAREEAHLAYWKRQLAGAPALLSLPTDKPRPAVLCDRGALSHFHRLSPELTRALASLCRQHQVTPFMALGSAFMALMRRYSGQDDLCVGTPVSGRIHPATEEVVGLFTNNVVLRTHVPTDLSFASLLARMRATSVEAFAHQEAPFERVVDALQVERSLSHSPLFQVAFIWEHAESSLAEVFPGLDARPLLVDSQSTQVELALNVFEDAEGYALLIQYSTDLFEAPTIERFLAHYVRLLEHALEAPDLTVGALSLLAPEERQRVVRDFNAAVRDSDAGASWLSLFEGVVDRDPDAPALDFEGTCVTYRQLDTRANQLAWHLRSLGVGPETRVALCVERSPDLVIGMLGVLKAGGAFVPLDASQPSERLGFMLADSAAPVLITQESLADELPSRGELLVLLDADAPLLERQSVDAPDARVTADSLAYVIYTSGTTGRPKGALLHHGGLRNTAVAAARALRLRPEDRVLQFASPGFDASVWEVFSTLSAGATLVLAPRERLLPDAPLRTLLREQHVTAATLTPSVLAQLETEGLDSLATVVSAGEALPLDVARRWASGRVLLNAYGPTEVTVCAAITPAALASDVRTITLGRPWPGTCLYVLDEALQPLPIGVPGELFIGGAGVARGYLNRPDLTSERFVPDAFSGVAGARLYRTGDKARWLESGELEYLGRLDSQVKVRGVRIELGEIEAVLARHPEVREAAVVLRSLGDAEPQLVAYVVPSSAPRPELRPGDGAQASALLSSLDGAPSSSALRAWLRERLPDALVPSAVLSLSALPLTSSGKLDRKALSALPVEEAHAEAGSGEAPRGPVEELLAQLFCNVLGVESVTRDGHFFELGGHSLSATRLVARVRQSFGVELPLATVFATPTVAGLARALAELQRSSAASLPAPTRLPPGETAAPSFAQERLWFLHQLQPGLRAYHIPEAVELHGALDVTALESSLHLLLERHPVLRSVFPDSDGRPRLAVSDLPSRALHVEDVSGQASLSARLREEATRPFSLEEGPLYRFRVFRLAPEHHVLQLVLHHIVVDGLSMEVLLRDMTLAYAAFHSQQAPALPSPALDYPDVAAWQRTSAVRAREEAHLDYWKQQLAGAPSLLALPTDRTRPPVLTDKGAFSRHHSLPAPLAQALGELCRRHQVTPFMALYAAFAALLHRYSGQDELCVGTPVAGRTHPATEELVGLFINTLVLRTQVDPRAPFSTLLASARATALDAFAHQEAPFERIVEALQVERSLSHTPLFQVMFDLNRGARSLGDAFPELRSSPVHMDLEASPFDLVLTALEDSQGYTFYMQYHSELFEPESIERLMQHYVRLLEGALRSPETPVGRLPLLGDAEREQVLSGFNASSMPLDAEATWTSLFDAQVARSPDAPALCSEDSTLTYRQLDTRANQLAWRLRSLGVGPESRAVVAVERSPELVIGMLAVLKAGGAFVPFDVAHPAERLGFLLADSAASVVITRGRLAGVTRQCVDLEAEAALLARMPTTTPPSNISAESLAYVIYTSGTTGTPKGSLLHHHGLCNTSLATVKTHGLTPGRRVLQNASPSFDALIWEVFAPLVVGATVVVAPRERLLPDLPLRTLLHEQRIQVITLTPSVLAQLETDGLETLETVVSGGEALPPEVARRWGAGRTLLNAYGPTEVTVCASITAGPVDPERLTLGRAWPNTRLYVLDEAMQPLPVGVPGELFVGGAGVARGYLGRPDLTAERFVPDTFSGVAGARLYRTGDRVRWLKSGELEYLGRLDSQVKVRGVRIELGEIEAVLAQHPEVREVAVAVRAHGAGDKRLVAFLVPTVPLSSTETGATTQGLDTAAVRAWARERMPEHHVPSTFVLLPSLPLTPSGKLDRKALARVPLAPAHAEVQQGEPPRTPTETLLAKLFCQVLGLESVSRNGHFFELGGHSLSATRLVARVRQTFGVELPLAALFTSPTVAELAERIDAAPRAEAVGPTAGPRPELLPASVVQERLWYALQLPDAPPYVLTTGLVLEGTLDIARLEAALAAVVERNETLRTTFFVKGDAVLVRVQPLASPVLTHVDLSHLPPAEAVAAARAALDRHDQTHFDLQRGPLYRFELARLDSAGTRHALLLAVSHIVIDGLGLQAFAEELAAAWRAASEGRSSLLPPLAVQYTDFALWQRRPEHLRRLDASLESWKQALSNAPPVLDLPLDFPRRAPALNANMRAVRVSLRTEDTNALRELARREGVSVFTALLALESAWLHRLSGQSHVVVASPFSGRTTPQVERLVGDFANVLPLCTDVSGNPSFRELLRRARSVVAHATAHQEVPFKRIADAVQPDGLRTAPPLAQALLLAEEPGIPSLEGLTVSELGSDGVIPAYDVVVSLSELPGGGLEGLVAADSALFTPETGVRLARAFEQLALSAVRAPDAPLSRLSLLSSAQRAQVLAALEGPPQPVPAGACIHTLFEAQVRRTPSAPAVAHDDSTWSYAELNARANLLASQLVAQGLRPEERVGVVMEPSNQAMAVLLGILKAGGTYVPLDAGWPEPRKRAVLERARVQRIWADADVLEGQQGLVPHVEVPPQPDTVPHDLSPGPREVPDSQLAYIVFTSGSTGEPKGVMVEHRSVVNHNLAIAVRFGLRPGDRMLQFAPLTFDAAAEDLYPPLAVGATVVMRSGLVPAHAMTPYLEETGITIISLPPTYIEEWIRQMETLGQRVPSRLKLLAPGGDVLKKETYEAWVRVGGGHAPWVNVYGPTECTITSATCDIPGAEGVGTVPTFPIGRPMPRVRFYLLDEHLEPVLPGLPGRVYIGGVALSRGYLEAPHLTSERFLPDPLAGQPGARMYHTGDLARLQPDGRLRFLGRADHQVKIRGFRIELSEIEGCLRRYPGVEEAVVVARTSSAGTQSLCAYVQAPAGVRADSLREHVAAQLPGYMVPAAFVVMEQLPINANGKVDRQALPDPDALVVAEAPRPTAPSEETRLETPFRSTLEMALQGLWTEILGRPQVRAEDDFFTLGGDSILAMRLLARLEELFGVPLPLAVLFQNPTLKESADAIREFLEEEGPRSSVVRLSGSGVPENAPPLFLFHPGDGELHHYRDLVPRLESRFRCYGIQAPETLSRQGYATFDARVAAYAKDIRAVQPHGPYRLAGFSYGGYPALGVASLLEAEGEEVELLALVDTLTSEAIRANAPEADADPVLALASEFGVRDAALERELASLDRTKQWELLAQRAKERGTAAAHFQGRDFARIWHVLGEVLAPQARDWKVPPAPRARVRVISTAAVRGLVSDELLGWGQHLPRECIDVVTMSGEHATVLHPPLVDTLAGHLLPTK</sequence>
<dbReference type="PANTHER" id="PTHR45527">
    <property type="entry name" value="NONRIBOSOMAL PEPTIDE SYNTHETASE"/>
    <property type="match status" value="1"/>
</dbReference>
<dbReference type="SUPFAM" id="SSF52777">
    <property type="entry name" value="CoA-dependent acyltransferases"/>
    <property type="match status" value="8"/>
</dbReference>
<dbReference type="InterPro" id="IPR042099">
    <property type="entry name" value="ANL_N_sf"/>
</dbReference>
<evidence type="ECO:0000259" key="4">
    <source>
        <dbReference type="PROSITE" id="PS50075"/>
    </source>
</evidence>
<dbReference type="InterPro" id="IPR045851">
    <property type="entry name" value="AMP-bd_C_sf"/>
</dbReference>
<dbReference type="SUPFAM" id="SSF56801">
    <property type="entry name" value="Acetyl-CoA synthetase-like"/>
    <property type="match status" value="5"/>
</dbReference>
<gene>
    <name evidence="5" type="ORF">JY651_30095</name>
</gene>
<dbReference type="PROSITE" id="PS00455">
    <property type="entry name" value="AMP_BINDING"/>
    <property type="match status" value="5"/>
</dbReference>
<dbReference type="SUPFAM" id="SSF53474">
    <property type="entry name" value="alpha/beta-Hydrolases"/>
    <property type="match status" value="1"/>
</dbReference>
<dbReference type="InterPro" id="IPR009081">
    <property type="entry name" value="PP-bd_ACP"/>
</dbReference>
<evidence type="ECO:0000313" key="6">
    <source>
        <dbReference type="Proteomes" id="UP000662747"/>
    </source>
</evidence>
<dbReference type="InterPro" id="IPR036736">
    <property type="entry name" value="ACP-like_sf"/>
</dbReference>